<protein>
    <submittedName>
        <fullName evidence="1">Uncharacterized protein</fullName>
    </submittedName>
</protein>
<organism evidence="1 2">
    <name type="scientific">Zhouia amylolytica AD3</name>
    <dbReference type="NCBI Taxonomy" id="1286632"/>
    <lineage>
        <taxon>Bacteria</taxon>
        <taxon>Pseudomonadati</taxon>
        <taxon>Bacteroidota</taxon>
        <taxon>Flavobacteriia</taxon>
        <taxon>Flavobacteriales</taxon>
        <taxon>Flavobacteriaceae</taxon>
        <taxon>Zhouia</taxon>
    </lineage>
</organism>
<keyword evidence="2" id="KW-1185">Reference proteome</keyword>
<sequence>MGARGWYDALSKTYVVDVYEFEKKKRLFGEFNQIEAGIGR</sequence>
<name>W2UJU6_9FLAO</name>
<dbReference type="EMBL" id="AYXY01000026">
    <property type="protein sequence ID" value="ETN94253.1"/>
    <property type="molecule type" value="Genomic_DNA"/>
</dbReference>
<evidence type="ECO:0000313" key="2">
    <source>
        <dbReference type="Proteomes" id="UP000018850"/>
    </source>
</evidence>
<reference evidence="2" key="1">
    <citation type="submission" date="2013-11" db="EMBL/GenBank/DDBJ databases">
        <title>Draft genome sequence from a member of Zhouia, isolated tidal flat.</title>
        <authorList>
            <person name="Jin H."/>
            <person name="Jeon C.O."/>
        </authorList>
    </citation>
    <scope>NUCLEOTIDE SEQUENCE [LARGE SCALE GENOMIC DNA]</scope>
    <source>
        <strain evidence="2">AD3</strain>
    </source>
</reference>
<evidence type="ECO:0000313" key="1">
    <source>
        <dbReference type="EMBL" id="ETN94253.1"/>
    </source>
</evidence>
<reference evidence="1 2" key="2">
    <citation type="journal article" date="2016" name="Genome Announc.">
        <title>Draft Genome Sequence of Zhouia amylolytica AD3, Isolated from Tidal Flat Sediment.</title>
        <authorList>
            <person name="Jia B."/>
            <person name="Jin H.M."/>
            <person name="Lee H.J."/>
            <person name="Jeon C.O."/>
        </authorList>
    </citation>
    <scope>NUCLEOTIDE SEQUENCE [LARGE SCALE GENOMIC DNA]</scope>
    <source>
        <strain evidence="1 2">AD3</strain>
    </source>
</reference>
<proteinExistence type="predicted"/>
<dbReference type="AlphaFoldDB" id="W2UJU6"/>
<comment type="caution">
    <text evidence="1">The sequence shown here is derived from an EMBL/GenBank/DDBJ whole genome shotgun (WGS) entry which is preliminary data.</text>
</comment>
<dbReference type="Proteomes" id="UP000018850">
    <property type="component" value="Unassembled WGS sequence"/>
</dbReference>
<accession>W2UJU6</accession>
<gene>
    <name evidence="1" type="ORF">P278_30570</name>
</gene>